<accession>A0AAN8FNF6</accession>
<sequence length="122" mass="13663">MINNVLVLVIVILYSNRLRLSTHAVVITYVSTSAILYSVNYVLSCPAIHIHREELLIINNGLIQNTALGRTSLCVFAFFILFAELTSAAQLAVQYLTICRVLRHGTFWLASLHESLFNRVSA</sequence>
<feature type="non-terminal residue" evidence="2">
    <location>
        <position position="122"/>
    </location>
</feature>
<keyword evidence="1" id="KW-0472">Membrane</keyword>
<feature type="transmembrane region" description="Helical" evidence="1">
    <location>
        <begin position="71"/>
        <end position="93"/>
    </location>
</feature>
<protein>
    <submittedName>
        <fullName evidence="2">Uncharacterized protein</fullName>
    </submittedName>
</protein>
<evidence type="ECO:0000313" key="3">
    <source>
        <dbReference type="Proteomes" id="UP001331761"/>
    </source>
</evidence>
<proteinExistence type="predicted"/>
<gene>
    <name evidence="2" type="ORF">GCK32_011756</name>
</gene>
<comment type="caution">
    <text evidence="2">The sequence shown here is derived from an EMBL/GenBank/DDBJ whole genome shotgun (WGS) entry which is preliminary data.</text>
</comment>
<keyword evidence="1" id="KW-1133">Transmembrane helix</keyword>
<organism evidence="2 3">
    <name type="scientific">Trichostrongylus colubriformis</name>
    <name type="common">Black scour worm</name>
    <dbReference type="NCBI Taxonomy" id="6319"/>
    <lineage>
        <taxon>Eukaryota</taxon>
        <taxon>Metazoa</taxon>
        <taxon>Ecdysozoa</taxon>
        <taxon>Nematoda</taxon>
        <taxon>Chromadorea</taxon>
        <taxon>Rhabditida</taxon>
        <taxon>Rhabditina</taxon>
        <taxon>Rhabditomorpha</taxon>
        <taxon>Strongyloidea</taxon>
        <taxon>Trichostrongylidae</taxon>
        <taxon>Trichostrongylus</taxon>
    </lineage>
</organism>
<name>A0AAN8FNF6_TRICO</name>
<dbReference type="AlphaFoldDB" id="A0AAN8FNF6"/>
<dbReference type="EMBL" id="WIXE01003988">
    <property type="protein sequence ID" value="KAK5983436.1"/>
    <property type="molecule type" value="Genomic_DNA"/>
</dbReference>
<evidence type="ECO:0000313" key="2">
    <source>
        <dbReference type="EMBL" id="KAK5983436.1"/>
    </source>
</evidence>
<feature type="transmembrane region" description="Helical" evidence="1">
    <location>
        <begin position="27"/>
        <end position="50"/>
    </location>
</feature>
<keyword evidence="3" id="KW-1185">Reference proteome</keyword>
<reference evidence="2 3" key="1">
    <citation type="submission" date="2019-10" db="EMBL/GenBank/DDBJ databases">
        <title>Assembly and Annotation for the nematode Trichostrongylus colubriformis.</title>
        <authorList>
            <person name="Martin J."/>
        </authorList>
    </citation>
    <scope>NUCLEOTIDE SEQUENCE [LARGE SCALE GENOMIC DNA]</scope>
    <source>
        <strain evidence="2">G859</strain>
        <tissue evidence="2">Whole worm</tissue>
    </source>
</reference>
<keyword evidence="1" id="KW-0812">Transmembrane</keyword>
<dbReference type="Proteomes" id="UP001331761">
    <property type="component" value="Unassembled WGS sequence"/>
</dbReference>
<evidence type="ECO:0000256" key="1">
    <source>
        <dbReference type="SAM" id="Phobius"/>
    </source>
</evidence>